<organism evidence="3 4">
    <name type="scientific">Stachybotrys chartarum (strain CBS 109288 / IBT 7711)</name>
    <name type="common">Toxic black mold</name>
    <name type="synonym">Stilbospora chartarum</name>
    <dbReference type="NCBI Taxonomy" id="1280523"/>
    <lineage>
        <taxon>Eukaryota</taxon>
        <taxon>Fungi</taxon>
        <taxon>Dikarya</taxon>
        <taxon>Ascomycota</taxon>
        <taxon>Pezizomycotina</taxon>
        <taxon>Sordariomycetes</taxon>
        <taxon>Hypocreomycetidae</taxon>
        <taxon>Hypocreales</taxon>
        <taxon>Stachybotryaceae</taxon>
        <taxon>Stachybotrys</taxon>
    </lineage>
</organism>
<dbReference type="InterPro" id="IPR000073">
    <property type="entry name" value="AB_hydrolase_1"/>
</dbReference>
<reference evidence="3 4" key="1">
    <citation type="journal article" date="2014" name="BMC Genomics">
        <title>Comparative genome sequencing reveals chemotype-specific gene clusters in the toxigenic black mold Stachybotrys.</title>
        <authorList>
            <person name="Semeiks J."/>
            <person name="Borek D."/>
            <person name="Otwinowski Z."/>
            <person name="Grishin N.V."/>
        </authorList>
    </citation>
    <scope>NUCLEOTIDE SEQUENCE [LARGE SCALE GENOMIC DNA]</scope>
    <source>
        <strain evidence="4">CBS 109288 / IBT 7711</strain>
    </source>
</reference>
<feature type="signal peptide" evidence="1">
    <location>
        <begin position="1"/>
        <end position="24"/>
    </location>
</feature>
<dbReference type="Proteomes" id="UP000028045">
    <property type="component" value="Unassembled WGS sequence"/>
</dbReference>
<dbReference type="InterPro" id="IPR029058">
    <property type="entry name" value="AB_hydrolase_fold"/>
</dbReference>
<feature type="domain" description="AB hydrolase-1" evidence="2">
    <location>
        <begin position="171"/>
        <end position="423"/>
    </location>
</feature>
<proteinExistence type="predicted"/>
<evidence type="ECO:0000313" key="4">
    <source>
        <dbReference type="Proteomes" id="UP000028045"/>
    </source>
</evidence>
<keyword evidence="1" id="KW-0732">Signal</keyword>
<dbReference type="SUPFAM" id="SSF53474">
    <property type="entry name" value="alpha/beta-Hydrolases"/>
    <property type="match status" value="1"/>
</dbReference>
<dbReference type="GO" id="GO:0004806">
    <property type="term" value="F:triacylglycerol lipase activity"/>
    <property type="evidence" value="ECO:0007669"/>
    <property type="project" value="InterPro"/>
</dbReference>
<protein>
    <recommendedName>
        <fullName evidence="2">AB hydrolase-1 domain-containing protein</fullName>
    </recommendedName>
</protein>
<dbReference type="EMBL" id="KL648591">
    <property type="protein sequence ID" value="KEY68086.1"/>
    <property type="molecule type" value="Genomic_DNA"/>
</dbReference>
<dbReference type="AlphaFoldDB" id="A0A084AS07"/>
<keyword evidence="4" id="KW-1185">Reference proteome</keyword>
<evidence type="ECO:0000259" key="2">
    <source>
        <dbReference type="Pfam" id="PF12697"/>
    </source>
</evidence>
<dbReference type="PANTHER" id="PTHR34853">
    <property type="match status" value="1"/>
</dbReference>
<dbReference type="Gene3D" id="3.40.50.1820">
    <property type="entry name" value="alpha/beta hydrolase"/>
    <property type="match status" value="2"/>
</dbReference>
<dbReference type="GO" id="GO:0016042">
    <property type="term" value="P:lipid catabolic process"/>
    <property type="evidence" value="ECO:0007669"/>
    <property type="project" value="InterPro"/>
</dbReference>
<evidence type="ECO:0000256" key="1">
    <source>
        <dbReference type="SAM" id="SignalP"/>
    </source>
</evidence>
<name>A0A084AS07_STACB</name>
<dbReference type="Pfam" id="PF12697">
    <property type="entry name" value="Abhydrolase_6"/>
    <property type="match status" value="1"/>
</dbReference>
<dbReference type="HOGENOM" id="CLU_029538_1_1_1"/>
<sequence length="501" mass="53746">MLITAFQVPAALVAASALFTATLAQRLEPQTNTWNSTFALTADQIAAAGLTPDLSQSINVAVRFEQTNWATGSVLADPFYTNLPGNASTAPAGSLLKLEAYTNVSTYTIAPALALSRFVYQSITFNGTLVPVSGYILWPYLPRGGAFQAPVVVWGHGTSGIYAECAPSHVRNLWNQFTAPYTLALAGYAVVAPDYAGLGVPFYPNGDPIVHPYGLSPAHGNDLLYAAQAAKAAFPSRLTRNFVVMGHSQGGGAAWAAAEQQVKLKVPGYLGTIALAPTTDGLGLARAVGLVGVASIQVANAIISVFPNVSFSDILTPLGLASNQLLEQVQGCNSVYNALALPLLFSGAVLSQPDFEDGYYINRWQNISFTGGKDFQGPLLILHGTADGSIPESFTSDAVEVTCERYPRNQLHYVRAQNVGHTSILYATQQIWMDWLDERFGLRHSSSQTRSEDNSHASSQTAARKRCTISAVGTDTPRPLNQYQSELSYYLMFSRDIYTIA</sequence>
<dbReference type="PANTHER" id="PTHR34853:SF1">
    <property type="entry name" value="LIPASE 5"/>
    <property type="match status" value="1"/>
</dbReference>
<dbReference type="OrthoDB" id="5382058at2759"/>
<feature type="chain" id="PRO_5001771088" description="AB hydrolase-1 domain-containing protein" evidence="1">
    <location>
        <begin position="25"/>
        <end position="501"/>
    </location>
</feature>
<dbReference type="InterPro" id="IPR005152">
    <property type="entry name" value="Lipase_secreted"/>
</dbReference>
<gene>
    <name evidence="3" type="ORF">S7711_05499</name>
</gene>
<evidence type="ECO:0000313" key="3">
    <source>
        <dbReference type="EMBL" id="KEY68086.1"/>
    </source>
</evidence>
<accession>A0A084AS07</accession>